<dbReference type="PANTHER" id="PTHR34653">
    <property type="match status" value="1"/>
</dbReference>
<reference evidence="7 8" key="1">
    <citation type="journal article" date="2019" name="Environ. Microbiol.">
        <title>Species interactions and distinct microbial communities in high Arctic permafrost affected cryosols are associated with the CH4 and CO2 gas fluxes.</title>
        <authorList>
            <person name="Altshuler I."/>
            <person name="Hamel J."/>
            <person name="Turney S."/>
            <person name="Magnuson E."/>
            <person name="Levesque R."/>
            <person name="Greer C."/>
            <person name="Whyte L.G."/>
        </authorList>
    </citation>
    <scope>NUCLEOTIDE SEQUENCE [LARGE SCALE GENOMIC DNA]</scope>
    <source>
        <strain evidence="7 8">S5.1</strain>
    </source>
</reference>
<keyword evidence="7" id="KW-0282">Flagellum</keyword>
<name>A0A502CRS5_9SPHN</name>
<sequence length="125" mass="12997">MSAIGGIGGAPALGGIDRVMALRAQILEKNQALARAGASGPAAPATGATETKPTSFADTLDTALKSVNETQDQAAKLSESYERGETVDIAKVMLSRQQASVSFEATLQVRNKLLSAYKDIMSMPV</sequence>
<dbReference type="HAMAP" id="MF_00724">
    <property type="entry name" value="FliE"/>
    <property type="match status" value="1"/>
</dbReference>
<evidence type="ECO:0000256" key="5">
    <source>
        <dbReference type="NCBIfam" id="TIGR00205"/>
    </source>
</evidence>
<dbReference type="NCBIfam" id="TIGR00205">
    <property type="entry name" value="fliE"/>
    <property type="match status" value="1"/>
</dbReference>
<dbReference type="InterPro" id="IPR001624">
    <property type="entry name" value="FliE"/>
</dbReference>
<dbReference type="PRINTS" id="PR01006">
    <property type="entry name" value="FLGHOOKFLIE"/>
</dbReference>
<accession>A0A502CRS5</accession>
<dbReference type="EMBL" id="RCZK01000001">
    <property type="protein sequence ID" value="TPG15432.1"/>
    <property type="molecule type" value="Genomic_DNA"/>
</dbReference>
<evidence type="ECO:0000256" key="4">
    <source>
        <dbReference type="HAMAP-Rule" id="MF_00724"/>
    </source>
</evidence>
<organism evidence="7 8">
    <name type="scientific">Sphingomonas oligophenolica</name>
    <dbReference type="NCBI Taxonomy" id="301154"/>
    <lineage>
        <taxon>Bacteria</taxon>
        <taxon>Pseudomonadati</taxon>
        <taxon>Pseudomonadota</taxon>
        <taxon>Alphaproteobacteria</taxon>
        <taxon>Sphingomonadales</taxon>
        <taxon>Sphingomonadaceae</taxon>
        <taxon>Sphingomonas</taxon>
    </lineage>
</organism>
<comment type="subcellular location">
    <subcellularLocation>
        <location evidence="1 4">Bacterial flagellum basal body</location>
    </subcellularLocation>
</comment>
<evidence type="ECO:0000256" key="3">
    <source>
        <dbReference type="ARBA" id="ARBA00023143"/>
    </source>
</evidence>
<evidence type="ECO:0000256" key="1">
    <source>
        <dbReference type="ARBA" id="ARBA00004117"/>
    </source>
</evidence>
<dbReference type="OrthoDB" id="8909229at2"/>
<dbReference type="AlphaFoldDB" id="A0A502CRS5"/>
<evidence type="ECO:0000256" key="6">
    <source>
        <dbReference type="SAM" id="MobiDB-lite"/>
    </source>
</evidence>
<dbReference type="GO" id="GO:0005198">
    <property type="term" value="F:structural molecule activity"/>
    <property type="evidence" value="ECO:0007669"/>
    <property type="project" value="UniProtKB-UniRule"/>
</dbReference>
<dbReference type="GO" id="GO:0071973">
    <property type="term" value="P:bacterial-type flagellum-dependent cell motility"/>
    <property type="evidence" value="ECO:0007669"/>
    <property type="project" value="InterPro"/>
</dbReference>
<evidence type="ECO:0000313" key="7">
    <source>
        <dbReference type="EMBL" id="TPG15432.1"/>
    </source>
</evidence>
<dbReference type="Pfam" id="PF02049">
    <property type="entry name" value="FliE"/>
    <property type="match status" value="1"/>
</dbReference>
<evidence type="ECO:0000256" key="2">
    <source>
        <dbReference type="ARBA" id="ARBA00009272"/>
    </source>
</evidence>
<dbReference type="GO" id="GO:0009425">
    <property type="term" value="C:bacterial-type flagellum basal body"/>
    <property type="evidence" value="ECO:0007669"/>
    <property type="project" value="UniProtKB-SubCell"/>
</dbReference>
<feature type="region of interest" description="Disordered" evidence="6">
    <location>
        <begin position="33"/>
        <end position="53"/>
    </location>
</feature>
<comment type="caution">
    <text evidence="7">The sequence shown here is derived from an EMBL/GenBank/DDBJ whole genome shotgun (WGS) entry which is preliminary data.</text>
</comment>
<dbReference type="RefSeq" id="WP_140866388.1">
    <property type="nucleotide sequence ID" value="NZ_RCZK01000001.1"/>
</dbReference>
<dbReference type="Proteomes" id="UP000318413">
    <property type="component" value="Unassembled WGS sequence"/>
</dbReference>
<keyword evidence="7" id="KW-0969">Cilium</keyword>
<protein>
    <recommendedName>
        <fullName evidence="4 5">Flagellar hook-basal body complex protein FliE</fullName>
    </recommendedName>
</protein>
<gene>
    <name evidence="4 7" type="primary">fliE</name>
    <name evidence="7" type="ORF">EAH84_01075</name>
</gene>
<keyword evidence="3 4" id="KW-0975">Bacterial flagellum</keyword>
<proteinExistence type="inferred from homology"/>
<evidence type="ECO:0000313" key="8">
    <source>
        <dbReference type="Proteomes" id="UP000318413"/>
    </source>
</evidence>
<comment type="similarity">
    <text evidence="2 4">Belongs to the FliE family.</text>
</comment>
<dbReference type="GO" id="GO:0003774">
    <property type="term" value="F:cytoskeletal motor activity"/>
    <property type="evidence" value="ECO:0007669"/>
    <property type="project" value="InterPro"/>
</dbReference>
<keyword evidence="7" id="KW-0966">Cell projection</keyword>
<keyword evidence="8" id="KW-1185">Reference proteome</keyword>
<dbReference type="PANTHER" id="PTHR34653:SF1">
    <property type="entry name" value="FLAGELLAR HOOK-BASAL BODY COMPLEX PROTEIN FLIE"/>
    <property type="match status" value="1"/>
</dbReference>